<dbReference type="PROSITE" id="PS50096">
    <property type="entry name" value="IQ"/>
    <property type="match status" value="1"/>
</dbReference>
<dbReference type="PROSITE" id="PS50089">
    <property type="entry name" value="ZF_RING_2"/>
    <property type="match status" value="1"/>
</dbReference>
<keyword evidence="1" id="KW-0479">Metal-binding</keyword>
<evidence type="ECO:0000259" key="3">
    <source>
        <dbReference type="PROSITE" id="PS50089"/>
    </source>
</evidence>
<evidence type="ECO:0000256" key="2">
    <source>
        <dbReference type="SAM" id="MobiDB-lite"/>
    </source>
</evidence>
<dbReference type="Gene3D" id="1.20.5.190">
    <property type="match status" value="1"/>
</dbReference>
<dbReference type="Proteomes" id="UP000236333">
    <property type="component" value="Unassembled WGS sequence"/>
</dbReference>
<keyword evidence="1" id="KW-0863">Zinc-finger</keyword>
<dbReference type="Gene3D" id="3.30.40.10">
    <property type="entry name" value="Zinc/RING finger domain, C3HC4 (zinc finger)"/>
    <property type="match status" value="1"/>
</dbReference>
<feature type="compositionally biased region" description="Gly residues" evidence="2">
    <location>
        <begin position="165"/>
        <end position="177"/>
    </location>
</feature>
<dbReference type="InterPro" id="IPR013083">
    <property type="entry name" value="Znf_RING/FYVE/PHD"/>
</dbReference>
<dbReference type="Pfam" id="PF00612">
    <property type="entry name" value="IQ"/>
    <property type="match status" value="1"/>
</dbReference>
<evidence type="ECO:0000313" key="4">
    <source>
        <dbReference type="EMBL" id="PNH05629.1"/>
    </source>
</evidence>
<reference evidence="4 5" key="1">
    <citation type="journal article" date="2017" name="Mol. Biol. Evol.">
        <title>The 4-celled Tetrabaena socialis nuclear genome reveals the essential components for genetic control of cell number at the origin of multicellularity in the volvocine lineage.</title>
        <authorList>
            <person name="Featherston J."/>
            <person name="Arakaki Y."/>
            <person name="Hanschen E.R."/>
            <person name="Ferris P.J."/>
            <person name="Michod R.E."/>
            <person name="Olson B.J.S.C."/>
            <person name="Nozaki H."/>
            <person name="Durand P.M."/>
        </authorList>
    </citation>
    <scope>NUCLEOTIDE SEQUENCE [LARGE SCALE GENOMIC DNA]</scope>
    <source>
        <strain evidence="4 5">NIES-571</strain>
    </source>
</reference>
<dbReference type="InterPro" id="IPR042862">
    <property type="entry name" value="RNF32"/>
</dbReference>
<keyword evidence="5" id="KW-1185">Reference proteome</keyword>
<gene>
    <name evidence="4" type="ORF">TSOC_008120</name>
</gene>
<sequence>MKLRLASNALGAQMTLAQHLGLIPRPPPLLTEDQWTEVHLRSRLRQDSAAECVICKEEFQAGAQVLLSCSHTFHRHCLAAFERYSRCKSCPLCRAEQYQKRVIRDGEQLFRDKCATRIQAAWRGFAARRRYRQLRRHTAPRDERLRRKWAAERLQASGGRHEGAGGDGGMPEGRGGA</sequence>
<dbReference type="InterPro" id="IPR001841">
    <property type="entry name" value="Znf_RING"/>
</dbReference>
<dbReference type="SMART" id="SM00184">
    <property type="entry name" value="RING"/>
    <property type="match status" value="1"/>
</dbReference>
<accession>A0A2J7ZZD0</accession>
<proteinExistence type="predicted"/>
<comment type="caution">
    <text evidence="4">The sequence shown here is derived from an EMBL/GenBank/DDBJ whole genome shotgun (WGS) entry which is preliminary data.</text>
</comment>
<dbReference type="SMART" id="SM00015">
    <property type="entry name" value="IQ"/>
    <property type="match status" value="1"/>
</dbReference>
<dbReference type="SUPFAM" id="SSF57850">
    <property type="entry name" value="RING/U-box"/>
    <property type="match status" value="1"/>
</dbReference>
<dbReference type="PANTHER" id="PTHR14991:SF0">
    <property type="entry name" value="RING FINGER PROTEIN 32"/>
    <property type="match status" value="1"/>
</dbReference>
<protein>
    <submittedName>
        <fullName evidence="4">RING finger protein 32</fullName>
    </submittedName>
</protein>
<feature type="region of interest" description="Disordered" evidence="2">
    <location>
        <begin position="151"/>
        <end position="177"/>
    </location>
</feature>
<dbReference type="AlphaFoldDB" id="A0A2J7ZZD0"/>
<dbReference type="CDD" id="cd16677">
    <property type="entry name" value="RING-H2_RNF32_rpt1"/>
    <property type="match status" value="1"/>
</dbReference>
<keyword evidence="1" id="KW-0862">Zinc</keyword>
<dbReference type="GO" id="GO:0008270">
    <property type="term" value="F:zinc ion binding"/>
    <property type="evidence" value="ECO:0007669"/>
    <property type="project" value="UniProtKB-KW"/>
</dbReference>
<dbReference type="PANTHER" id="PTHR14991">
    <property type="entry name" value="RING FINGER PROTEIN 32"/>
    <property type="match status" value="1"/>
</dbReference>
<organism evidence="4 5">
    <name type="scientific">Tetrabaena socialis</name>
    <dbReference type="NCBI Taxonomy" id="47790"/>
    <lineage>
        <taxon>Eukaryota</taxon>
        <taxon>Viridiplantae</taxon>
        <taxon>Chlorophyta</taxon>
        <taxon>core chlorophytes</taxon>
        <taxon>Chlorophyceae</taxon>
        <taxon>CS clade</taxon>
        <taxon>Chlamydomonadales</taxon>
        <taxon>Tetrabaenaceae</taxon>
        <taxon>Tetrabaena</taxon>
    </lineage>
</organism>
<evidence type="ECO:0000256" key="1">
    <source>
        <dbReference type="PROSITE-ProRule" id="PRU00175"/>
    </source>
</evidence>
<dbReference type="Pfam" id="PF13639">
    <property type="entry name" value="zf-RING_2"/>
    <property type="match status" value="1"/>
</dbReference>
<dbReference type="OrthoDB" id="8062037at2759"/>
<evidence type="ECO:0000313" key="5">
    <source>
        <dbReference type="Proteomes" id="UP000236333"/>
    </source>
</evidence>
<dbReference type="InterPro" id="IPR000048">
    <property type="entry name" value="IQ_motif_EF-hand-BS"/>
</dbReference>
<name>A0A2J7ZZD0_9CHLO</name>
<feature type="domain" description="RING-type" evidence="3">
    <location>
        <begin position="52"/>
        <end position="94"/>
    </location>
</feature>
<dbReference type="EMBL" id="PGGS01000291">
    <property type="protein sequence ID" value="PNH05629.1"/>
    <property type="molecule type" value="Genomic_DNA"/>
</dbReference>